<dbReference type="InterPro" id="IPR019894">
    <property type="entry name" value="Patatin-related_protein"/>
</dbReference>
<dbReference type="RefSeq" id="WP_316411407.1">
    <property type="nucleotide sequence ID" value="NZ_AP027081.1"/>
</dbReference>
<organism evidence="6 7">
    <name type="scientific">Mesoterricola sediminis</name>
    <dbReference type="NCBI Taxonomy" id="2927980"/>
    <lineage>
        <taxon>Bacteria</taxon>
        <taxon>Pseudomonadati</taxon>
        <taxon>Acidobacteriota</taxon>
        <taxon>Holophagae</taxon>
        <taxon>Holophagales</taxon>
        <taxon>Holophagaceae</taxon>
        <taxon>Mesoterricola</taxon>
    </lineage>
</organism>
<evidence type="ECO:0000256" key="2">
    <source>
        <dbReference type="SAM" id="MobiDB-lite"/>
    </source>
</evidence>
<dbReference type="Pfam" id="PF01734">
    <property type="entry name" value="Patatin"/>
    <property type="match status" value="1"/>
</dbReference>
<evidence type="ECO:0000313" key="7">
    <source>
        <dbReference type="Proteomes" id="UP001228113"/>
    </source>
</evidence>
<evidence type="ECO:0000259" key="4">
    <source>
        <dbReference type="Pfam" id="PF01734"/>
    </source>
</evidence>
<accession>A0AA48H2S9</accession>
<feature type="transmembrane region" description="Helical" evidence="3">
    <location>
        <begin position="960"/>
        <end position="978"/>
    </location>
</feature>
<dbReference type="AlphaFoldDB" id="A0AA48H2S9"/>
<dbReference type="GO" id="GO:0006629">
    <property type="term" value="P:lipid metabolic process"/>
    <property type="evidence" value="ECO:0007669"/>
    <property type="project" value="UniProtKB-KW"/>
</dbReference>
<dbReference type="InterPro" id="IPR002641">
    <property type="entry name" value="PNPLA_dom"/>
</dbReference>
<feature type="domain" description="DUF3376" evidence="5">
    <location>
        <begin position="684"/>
        <end position="800"/>
    </location>
</feature>
<feature type="domain" description="PNPLA" evidence="4">
    <location>
        <begin position="85"/>
        <end position="317"/>
    </location>
</feature>
<keyword evidence="3" id="KW-1133">Transmembrane helix</keyword>
<dbReference type="Proteomes" id="UP001228113">
    <property type="component" value="Chromosome"/>
</dbReference>
<evidence type="ECO:0000313" key="6">
    <source>
        <dbReference type="EMBL" id="BDU76426.1"/>
    </source>
</evidence>
<name>A0AA48H2S9_9BACT</name>
<dbReference type="InterPro" id="IPR024282">
    <property type="entry name" value="DUF3376"/>
</dbReference>
<feature type="transmembrane region" description="Helical" evidence="3">
    <location>
        <begin position="990"/>
        <end position="1008"/>
    </location>
</feature>
<feature type="region of interest" description="Disordered" evidence="2">
    <location>
        <begin position="340"/>
        <end position="359"/>
    </location>
</feature>
<evidence type="ECO:0008006" key="8">
    <source>
        <dbReference type="Google" id="ProtNLM"/>
    </source>
</evidence>
<dbReference type="Gene3D" id="3.40.1090.10">
    <property type="entry name" value="Cytosolic phospholipase A2 catalytic domain"/>
    <property type="match status" value="1"/>
</dbReference>
<sequence>MDASIAAVPKSRPHGFDIPPTKEIRIAVVMYGGVSLAIYMNGVTQELLSLVRATSGDPPRDGSTEAVYLELARHLGGGHDGPGWARFVVDLISGTSAGGINGVFLAKALAKGGDLAPLKDVWIEEGDLGKLLNDGLSADPCVPPQVPPRSLLSGERMYVKLFEALARMDAAAVPARPLVEDLELAVTATDLLGRVVPLSLSDGLVWERKHKHVFRFRYSSEDGADDFGQADTPFLAFAARCTSSFPVAFEPMQLATVRNLVGFGKVSPGAYPLSAPAVWDQSLARWQVFFGEPCGGVRDADRYYTDGGVLNNRPFSPILEALDRVKADVPHERKLFYIEPSPEHPEWDPSGKDAEGRPKRPDALQNALAALVGLPSKQPIRDSLLQLKDRNALIRRIGTIVTDVVETLLGSLDLGEDYEARAFDTGRFRDEVATHPALRAYQGLKTATVIEDLARRVARVLGYPDRSEEVLSLQALVRAWFEVEYGHDTMAFLIEVDISYRLRRIQFVKGRIQALLRKDPEALRLAAKLFGQAASEVGTPAFRSEAMDLWHHLNHEYLVLLQCSRKAQSDAAGGIHVAIRDLKLAPDDLYYILTGKWGVLAGSAVPADLEQISHREERARELLRKEAIRLGLDGVRDAIVNHYRPALEVSRQHIRKELADRTGGSPRAMVRRAAFLFFDNFDYFDAAILPITTGTDAGELVPVEVARISPEDAVAIRNEVQDRRPKLAGTALAHFGAFLERSWRRNDLLWGRLDGAERLIRTLAAGHIGSPALVDRLIDKAHQRIIAEELSAQAQADAAGLVLGSLLEDLAPSGRQSGPAAREQRELVKRLTGLPVGSPDPNPGLMAFLLGALNPAGLRRALQEYAPSREPNRKNALAYLSRSVRILGRILEDIGQANKLHGQLGAHLAQAGSFLWGLVQVSIPGSMAEAVFRHFTAMACLFGALMVATGLAFSLPVTQAGYAILVLAVALHVLTRAVRYRLLGRPWARVLAALGGILVLLGLGWYLLPQVQAKVHGLVR</sequence>
<keyword evidence="7" id="KW-1185">Reference proteome</keyword>
<keyword evidence="3" id="KW-0472">Membrane</keyword>
<keyword evidence="3" id="KW-0812">Transmembrane</keyword>
<evidence type="ECO:0000256" key="1">
    <source>
        <dbReference type="ARBA" id="ARBA00023098"/>
    </source>
</evidence>
<dbReference type="EMBL" id="AP027081">
    <property type="protein sequence ID" value="BDU76426.1"/>
    <property type="molecule type" value="Genomic_DNA"/>
</dbReference>
<evidence type="ECO:0000259" key="5">
    <source>
        <dbReference type="Pfam" id="PF11856"/>
    </source>
</evidence>
<proteinExistence type="predicted"/>
<dbReference type="KEGG" id="msea:METESE_13840"/>
<keyword evidence="1" id="KW-0443">Lipid metabolism</keyword>
<dbReference type="NCBIfam" id="TIGR03607">
    <property type="entry name" value="patatin-like protein"/>
    <property type="match status" value="1"/>
</dbReference>
<dbReference type="Pfam" id="PF11856">
    <property type="entry name" value="DUF3376"/>
    <property type="match status" value="1"/>
</dbReference>
<protein>
    <recommendedName>
        <fullName evidence="8">Patatin-related protein</fullName>
    </recommendedName>
</protein>
<gene>
    <name evidence="6" type="ORF">METESE_13840</name>
</gene>
<reference evidence="6" key="1">
    <citation type="journal article" date="2023" name="Int. J. Syst. Evol. Microbiol.">
        <title>Mesoterricola silvestris gen. nov., sp. nov., Mesoterricola sediminis sp. nov., Geothrix oryzae sp. nov., Geothrix edaphica sp. nov., Geothrix rubra sp. nov., and Geothrix limicola sp. nov., six novel members of Acidobacteriota isolated from soils.</title>
        <authorList>
            <person name="Itoh H."/>
            <person name="Sugisawa Y."/>
            <person name="Mise K."/>
            <person name="Xu Z."/>
            <person name="Kuniyasu M."/>
            <person name="Ushijima N."/>
            <person name="Kawano K."/>
            <person name="Kobayashi E."/>
            <person name="Shiratori Y."/>
            <person name="Masuda Y."/>
            <person name="Senoo K."/>
        </authorList>
    </citation>
    <scope>NUCLEOTIDE SEQUENCE</scope>
    <source>
        <strain evidence="6">W786</strain>
    </source>
</reference>
<evidence type="ECO:0000256" key="3">
    <source>
        <dbReference type="SAM" id="Phobius"/>
    </source>
</evidence>
<dbReference type="InterPro" id="IPR016035">
    <property type="entry name" value="Acyl_Trfase/lysoPLipase"/>
</dbReference>
<dbReference type="SUPFAM" id="SSF52151">
    <property type="entry name" value="FabD/lysophospholipase-like"/>
    <property type="match status" value="1"/>
</dbReference>